<evidence type="ECO:0000313" key="2">
    <source>
        <dbReference type="Proteomes" id="UP000655225"/>
    </source>
</evidence>
<sequence length="135" mass="15356">MGKTGRSRGMVTKTRSNLVESFTSPKGDISYLQKFFLMYVGRRLPLHLQEDFFGTAFLRVVQSTYLMDLPTWVISNPSVFDTTEWLRSDPRRIAVGVDLELEALTCYRTDVKDVKLFPANNDHPSHDVALGQINA</sequence>
<comment type="caution">
    <text evidence="1">The sequence shown here is derived from an EMBL/GenBank/DDBJ whole genome shotgun (WGS) entry which is preliminary data.</text>
</comment>
<organism evidence="1 2">
    <name type="scientific">Tetracentron sinense</name>
    <name type="common">Spur-leaf</name>
    <dbReference type="NCBI Taxonomy" id="13715"/>
    <lineage>
        <taxon>Eukaryota</taxon>
        <taxon>Viridiplantae</taxon>
        <taxon>Streptophyta</taxon>
        <taxon>Embryophyta</taxon>
        <taxon>Tracheophyta</taxon>
        <taxon>Spermatophyta</taxon>
        <taxon>Magnoliopsida</taxon>
        <taxon>Trochodendrales</taxon>
        <taxon>Trochodendraceae</taxon>
        <taxon>Tetracentron</taxon>
    </lineage>
</organism>
<accession>A0A834ZFN1</accession>
<keyword evidence="2" id="KW-1185">Reference proteome</keyword>
<evidence type="ECO:0000313" key="1">
    <source>
        <dbReference type="EMBL" id="KAF8406415.1"/>
    </source>
</evidence>
<dbReference type="PANTHER" id="PTHR37211">
    <property type="entry name" value="EXPRESSED PROTEIN"/>
    <property type="match status" value="1"/>
</dbReference>
<dbReference type="OrthoDB" id="1738048at2759"/>
<dbReference type="AlphaFoldDB" id="A0A834ZFN1"/>
<dbReference type="EMBL" id="JABCRI010000005">
    <property type="protein sequence ID" value="KAF8406415.1"/>
    <property type="molecule type" value="Genomic_DNA"/>
</dbReference>
<name>A0A834ZFN1_TETSI</name>
<dbReference type="Proteomes" id="UP000655225">
    <property type="component" value="Unassembled WGS sequence"/>
</dbReference>
<dbReference type="PANTHER" id="PTHR37211:SF1">
    <property type="entry name" value="EXPRESSED PROTEIN"/>
    <property type="match status" value="1"/>
</dbReference>
<proteinExistence type="predicted"/>
<protein>
    <submittedName>
        <fullName evidence="1">Uncharacterized protein</fullName>
    </submittedName>
</protein>
<reference evidence="1 2" key="1">
    <citation type="submission" date="2020-04" db="EMBL/GenBank/DDBJ databases">
        <title>Plant Genome Project.</title>
        <authorList>
            <person name="Zhang R.-G."/>
        </authorList>
    </citation>
    <scope>NUCLEOTIDE SEQUENCE [LARGE SCALE GENOMIC DNA]</scope>
    <source>
        <strain evidence="1">YNK0</strain>
        <tissue evidence="1">Leaf</tissue>
    </source>
</reference>
<gene>
    <name evidence="1" type="ORF">HHK36_008502</name>
</gene>